<sequence>MADADNPAASLPIETLLPILYLKGISTGDFSEALAARFRAAHVGRQDRRREPDAVGVGSVRLAIAYTRLADGDRTDTSHHLAFRQVTVAHDALVAVRGLQIGMLAEKVRNLGLDRLGQQSTRPIAQDFGELIVDVSWLNQLDDVIFGHGISLLRWRSGGVKHPHDMPPFRFPPSPTFGDSSLLVLAIFAGDLSPADVIRPAGFQRCSCHAWGRL</sequence>
<keyword evidence="2" id="KW-1185">Reference proteome</keyword>
<protein>
    <recommendedName>
        <fullName evidence="3">Mutator family transposase</fullName>
    </recommendedName>
</protein>
<dbReference type="Proteomes" id="UP001156905">
    <property type="component" value="Unassembled WGS sequence"/>
</dbReference>
<reference evidence="2" key="1">
    <citation type="journal article" date="2019" name="Int. J. Syst. Evol. Microbiol.">
        <title>The Global Catalogue of Microorganisms (GCM) 10K type strain sequencing project: providing services to taxonomists for standard genome sequencing and annotation.</title>
        <authorList>
            <consortium name="The Broad Institute Genomics Platform"/>
            <consortium name="The Broad Institute Genome Sequencing Center for Infectious Disease"/>
            <person name="Wu L."/>
            <person name="Ma J."/>
        </authorList>
    </citation>
    <scope>NUCLEOTIDE SEQUENCE [LARGE SCALE GENOMIC DNA]</scope>
    <source>
        <strain evidence="2">NBRC 102520</strain>
    </source>
</reference>
<evidence type="ECO:0000313" key="1">
    <source>
        <dbReference type="EMBL" id="GLR87747.1"/>
    </source>
</evidence>
<comment type="caution">
    <text evidence="1">The sequence shown here is derived from an EMBL/GenBank/DDBJ whole genome shotgun (WGS) entry which is preliminary data.</text>
</comment>
<proteinExistence type="predicted"/>
<dbReference type="EMBL" id="BSOW01000015">
    <property type="protein sequence ID" value="GLR87747.1"/>
    <property type="molecule type" value="Genomic_DNA"/>
</dbReference>
<evidence type="ECO:0000313" key="2">
    <source>
        <dbReference type="Proteomes" id="UP001156905"/>
    </source>
</evidence>
<organism evidence="1 2">
    <name type="scientific">Bradyrhizobium iriomotense</name>
    <dbReference type="NCBI Taxonomy" id="441950"/>
    <lineage>
        <taxon>Bacteria</taxon>
        <taxon>Pseudomonadati</taxon>
        <taxon>Pseudomonadota</taxon>
        <taxon>Alphaproteobacteria</taxon>
        <taxon>Hyphomicrobiales</taxon>
        <taxon>Nitrobacteraceae</taxon>
        <taxon>Bradyrhizobium</taxon>
    </lineage>
</organism>
<name>A0ABQ6B024_9BRAD</name>
<evidence type="ECO:0008006" key="3">
    <source>
        <dbReference type="Google" id="ProtNLM"/>
    </source>
</evidence>
<gene>
    <name evidence="1" type="ORF">GCM10007857_44580</name>
</gene>
<accession>A0ABQ6B024</accession>